<dbReference type="Proteomes" id="UP000014900">
    <property type="component" value="Chromosome"/>
</dbReference>
<organism evidence="2 3">
    <name type="scientific">Serratia plymuthica S13</name>
    <dbReference type="NCBI Taxonomy" id="1348660"/>
    <lineage>
        <taxon>Bacteria</taxon>
        <taxon>Pseudomonadati</taxon>
        <taxon>Pseudomonadota</taxon>
        <taxon>Gammaproteobacteria</taxon>
        <taxon>Enterobacterales</taxon>
        <taxon>Yersiniaceae</taxon>
        <taxon>Serratia</taxon>
    </lineage>
</organism>
<gene>
    <name evidence="2" type="ORF">M621_16090</name>
</gene>
<sequence>MIFSRPNADTQPAAGDAGLHHHKASRGPPWAVVQRCTNKSDKKQQVE</sequence>
<proteinExistence type="predicted"/>
<evidence type="ECO:0000256" key="1">
    <source>
        <dbReference type="SAM" id="MobiDB-lite"/>
    </source>
</evidence>
<dbReference type="EMBL" id="CP006566">
    <property type="protein sequence ID" value="AGP47118.1"/>
    <property type="molecule type" value="Genomic_DNA"/>
</dbReference>
<dbReference type="KEGG" id="sry:M621_16090"/>
<feature type="region of interest" description="Disordered" evidence="1">
    <location>
        <begin position="1"/>
        <end position="47"/>
    </location>
</feature>
<reference evidence="2 3" key="1">
    <citation type="journal article" date="2013" name="Genome Announc.">
        <title>Genome Sequence of Serratia plymuthica Strain S13, an Endophyte with Germination- and Plant-Growth-Promoting Activity from the Flower of Styrian Oil Pumpkin.</title>
        <authorList>
            <person name="Muller H."/>
            <person name="Furnkranz M."/>
            <person name="Grube M."/>
            <person name="Berg G."/>
        </authorList>
    </citation>
    <scope>NUCLEOTIDE SEQUENCE [LARGE SCALE GENOMIC DNA]</scope>
    <source>
        <strain evidence="2">S13</strain>
    </source>
</reference>
<name>S4YX15_SERPL</name>
<feature type="compositionally biased region" description="Basic and acidic residues" evidence="1">
    <location>
        <begin position="38"/>
        <end position="47"/>
    </location>
</feature>
<evidence type="ECO:0000313" key="2">
    <source>
        <dbReference type="EMBL" id="AGP47118.1"/>
    </source>
</evidence>
<dbReference type="HOGENOM" id="CLU_3173110_0_0_6"/>
<evidence type="ECO:0000313" key="3">
    <source>
        <dbReference type="Proteomes" id="UP000014900"/>
    </source>
</evidence>
<protein>
    <submittedName>
        <fullName evidence="2">Uncharacterized protein</fullName>
    </submittedName>
</protein>
<accession>S4YX15</accession>
<dbReference type="AlphaFoldDB" id="S4YX15"/>